<dbReference type="EMBL" id="BJVJ01000025">
    <property type="protein sequence ID" value="GEL23897.1"/>
    <property type="molecule type" value="Genomic_DNA"/>
</dbReference>
<feature type="region of interest" description="Disordered" evidence="1">
    <location>
        <begin position="98"/>
        <end position="118"/>
    </location>
</feature>
<keyword evidence="3" id="KW-1185">Reference proteome</keyword>
<accession>A0A511DHB1</accession>
<evidence type="ECO:0000313" key="3">
    <source>
        <dbReference type="Proteomes" id="UP000321685"/>
    </source>
</evidence>
<gene>
    <name evidence="2" type="ORF">PSU4_28510</name>
</gene>
<protein>
    <submittedName>
        <fullName evidence="2">Uncharacterized protein</fullName>
    </submittedName>
</protein>
<proteinExistence type="predicted"/>
<dbReference type="AlphaFoldDB" id="A0A511DHB1"/>
<organism evidence="2 3">
    <name type="scientific">Pseudonocardia sulfidoxydans NBRC 16205</name>
    <dbReference type="NCBI Taxonomy" id="1223511"/>
    <lineage>
        <taxon>Bacteria</taxon>
        <taxon>Bacillati</taxon>
        <taxon>Actinomycetota</taxon>
        <taxon>Actinomycetes</taxon>
        <taxon>Pseudonocardiales</taxon>
        <taxon>Pseudonocardiaceae</taxon>
        <taxon>Pseudonocardia</taxon>
    </lineage>
</organism>
<sequence length="118" mass="11850">MSTSEAPTDRAVRVSTGSAAVAAARRSAAQRTNLRSSTLLIGRYTARARSAVHADTRSSTSGAGDGGHGVARSPPITGGAYGDTAIGPGCVIPSGDKFGLLSSRSVPDRTQYVESGGT</sequence>
<feature type="region of interest" description="Disordered" evidence="1">
    <location>
        <begin position="50"/>
        <end position="85"/>
    </location>
</feature>
<reference evidence="2 3" key="1">
    <citation type="submission" date="2019-07" db="EMBL/GenBank/DDBJ databases">
        <title>Whole genome shotgun sequence of Pseudonocardia sulfidoxydans NBRC 16205.</title>
        <authorList>
            <person name="Hosoyama A."/>
            <person name="Uohara A."/>
            <person name="Ohji S."/>
            <person name="Ichikawa N."/>
        </authorList>
    </citation>
    <scope>NUCLEOTIDE SEQUENCE [LARGE SCALE GENOMIC DNA]</scope>
    <source>
        <strain evidence="2 3">NBRC 16205</strain>
    </source>
</reference>
<evidence type="ECO:0000256" key="1">
    <source>
        <dbReference type="SAM" id="MobiDB-lite"/>
    </source>
</evidence>
<comment type="caution">
    <text evidence="2">The sequence shown here is derived from an EMBL/GenBank/DDBJ whole genome shotgun (WGS) entry which is preliminary data.</text>
</comment>
<evidence type="ECO:0000313" key="2">
    <source>
        <dbReference type="EMBL" id="GEL23897.1"/>
    </source>
</evidence>
<name>A0A511DHB1_9PSEU</name>
<dbReference type="Proteomes" id="UP000321685">
    <property type="component" value="Unassembled WGS sequence"/>
</dbReference>